<sequence>MKKYITFLLFLCGTQWVPVAAQQASNVPVARFYRNNYLANPAYAGSRENAFFYGLVNHSWIGFEGAPTLTQFTADLPFAAHSGAGIQFASDKSGVLKRTLAKLSYAYKIKLGENKHQLKLGFSLTGYRQQLDNAVITSGGLYDPSAKAFNDKGWQMDGDFGAVYQNNGFSFSAAAFNLRKWLNNKENEKATNLETLNLMTSYTLTTGEKIAIKPLLSARFFSEESWIFGAGAQAVYSELVHVSAIWQHSGSISSTVGLMLHNIGEANFTYVSNTRQGQGNQYEIGLGVSFSGKK</sequence>
<feature type="signal peptide" evidence="1">
    <location>
        <begin position="1"/>
        <end position="20"/>
    </location>
</feature>
<reference evidence="2" key="2">
    <citation type="submission" date="2020-09" db="EMBL/GenBank/DDBJ databases">
        <authorList>
            <person name="Sun Q."/>
            <person name="Zhou Y."/>
        </authorList>
    </citation>
    <scope>NUCLEOTIDE SEQUENCE</scope>
    <source>
        <strain evidence="2">CGMCC 1.15290</strain>
    </source>
</reference>
<keyword evidence="3" id="KW-1185">Reference proteome</keyword>
<dbReference type="AlphaFoldDB" id="A0A917J155"/>
<dbReference type="NCBIfam" id="TIGR03519">
    <property type="entry name" value="T9SS_PorP_fam"/>
    <property type="match status" value="1"/>
</dbReference>
<protein>
    <submittedName>
        <fullName evidence="2">Membrane protein</fullName>
    </submittedName>
</protein>
<comment type="caution">
    <text evidence="2">The sequence shown here is derived from an EMBL/GenBank/DDBJ whole genome shotgun (WGS) entry which is preliminary data.</text>
</comment>
<dbReference type="InterPro" id="IPR019861">
    <property type="entry name" value="PorP/SprF_Bacteroidetes"/>
</dbReference>
<dbReference type="EMBL" id="BMIB01000004">
    <property type="protein sequence ID" value="GGH75709.1"/>
    <property type="molecule type" value="Genomic_DNA"/>
</dbReference>
<reference evidence="2" key="1">
    <citation type="journal article" date="2014" name="Int. J. Syst. Evol. Microbiol.">
        <title>Complete genome sequence of Corynebacterium casei LMG S-19264T (=DSM 44701T), isolated from a smear-ripened cheese.</title>
        <authorList>
            <consortium name="US DOE Joint Genome Institute (JGI-PGF)"/>
            <person name="Walter F."/>
            <person name="Albersmeier A."/>
            <person name="Kalinowski J."/>
            <person name="Ruckert C."/>
        </authorList>
    </citation>
    <scope>NUCLEOTIDE SEQUENCE</scope>
    <source>
        <strain evidence="2">CGMCC 1.15290</strain>
    </source>
</reference>
<proteinExistence type="predicted"/>
<name>A0A917J155_9BACT</name>
<organism evidence="2 3">
    <name type="scientific">Filimonas zeae</name>
    <dbReference type="NCBI Taxonomy" id="1737353"/>
    <lineage>
        <taxon>Bacteria</taxon>
        <taxon>Pseudomonadati</taxon>
        <taxon>Bacteroidota</taxon>
        <taxon>Chitinophagia</taxon>
        <taxon>Chitinophagales</taxon>
        <taxon>Chitinophagaceae</taxon>
        <taxon>Filimonas</taxon>
    </lineage>
</organism>
<dbReference type="Pfam" id="PF11751">
    <property type="entry name" value="PorP_SprF"/>
    <property type="match status" value="1"/>
</dbReference>
<accession>A0A917J155</accession>
<dbReference type="Proteomes" id="UP000627292">
    <property type="component" value="Unassembled WGS sequence"/>
</dbReference>
<feature type="chain" id="PRO_5036903418" evidence="1">
    <location>
        <begin position="21"/>
        <end position="294"/>
    </location>
</feature>
<keyword evidence="1" id="KW-0732">Signal</keyword>
<evidence type="ECO:0000313" key="2">
    <source>
        <dbReference type="EMBL" id="GGH75709.1"/>
    </source>
</evidence>
<gene>
    <name evidence="2" type="primary">porP</name>
    <name evidence="2" type="ORF">GCM10011379_39550</name>
</gene>
<evidence type="ECO:0000256" key="1">
    <source>
        <dbReference type="SAM" id="SignalP"/>
    </source>
</evidence>
<evidence type="ECO:0000313" key="3">
    <source>
        <dbReference type="Proteomes" id="UP000627292"/>
    </source>
</evidence>
<dbReference type="RefSeq" id="WP_188955576.1">
    <property type="nucleotide sequence ID" value="NZ_BMIB01000004.1"/>
</dbReference>